<comment type="caution">
    <text evidence="1">The sequence shown here is derived from an EMBL/GenBank/DDBJ whole genome shotgun (WGS) entry which is preliminary data.</text>
</comment>
<organism evidence="1">
    <name type="scientific">Bradyrhizobium septentrionale</name>
    <dbReference type="NCBI Taxonomy" id="1404411"/>
    <lineage>
        <taxon>Bacteria</taxon>
        <taxon>Pseudomonadati</taxon>
        <taxon>Pseudomonadota</taxon>
        <taxon>Alphaproteobacteria</taxon>
        <taxon>Hyphomicrobiales</taxon>
        <taxon>Nitrobacteraceae</taxon>
        <taxon>Bradyrhizobium</taxon>
    </lineage>
</organism>
<dbReference type="EMBL" id="JAAOLE020000001">
    <property type="protein sequence ID" value="NVI44678.1"/>
    <property type="molecule type" value="Genomic_DNA"/>
</dbReference>
<proteinExistence type="predicted"/>
<protein>
    <submittedName>
        <fullName evidence="1">Uncharacterized protein</fullName>
    </submittedName>
</protein>
<sequence>MMPAPVEAARLSKADKIALKQAIVACKAEATGRKVKWLARRKYVNNCVSEALKEHPNVDVIRLIKEYPNITSLPVEKWPGF</sequence>
<dbReference type="AlphaFoldDB" id="A0A973VZA7"/>
<accession>A0A973VZA7</accession>
<name>A0A973VZA7_9BRAD</name>
<gene>
    <name evidence="1" type="ORF">HAP48_017340</name>
</gene>
<evidence type="ECO:0000313" key="1">
    <source>
        <dbReference type="EMBL" id="NVI44678.1"/>
    </source>
</evidence>
<reference evidence="1" key="1">
    <citation type="submission" date="2020-06" db="EMBL/GenBank/DDBJ databases">
        <title>Whole Genome Sequence of Bradyrhizobium sp. Strain 1S1.</title>
        <authorList>
            <person name="Bromfield E.S.P."/>
            <person name="Cloutier S."/>
        </authorList>
    </citation>
    <scope>NUCLEOTIDE SEQUENCE [LARGE SCALE GENOMIC DNA]</scope>
    <source>
        <strain evidence="1">1S1</strain>
    </source>
</reference>